<protein>
    <submittedName>
        <fullName evidence="1">Uncharacterized protein</fullName>
    </submittedName>
</protein>
<gene>
    <name evidence="1" type="ORF">S01H1_23266</name>
</gene>
<proteinExistence type="predicted"/>
<comment type="caution">
    <text evidence="1">The sequence shown here is derived from an EMBL/GenBank/DDBJ whole genome shotgun (WGS) entry which is preliminary data.</text>
</comment>
<dbReference type="EMBL" id="BARS01013376">
    <property type="protein sequence ID" value="GAF96180.1"/>
    <property type="molecule type" value="Genomic_DNA"/>
</dbReference>
<reference evidence="1" key="1">
    <citation type="journal article" date="2014" name="Front. Microbiol.">
        <title>High frequency of phylogenetically diverse reductive dehalogenase-homologous genes in deep subseafloor sedimentary metagenomes.</title>
        <authorList>
            <person name="Kawai M."/>
            <person name="Futagami T."/>
            <person name="Toyoda A."/>
            <person name="Takaki Y."/>
            <person name="Nishi S."/>
            <person name="Hori S."/>
            <person name="Arai W."/>
            <person name="Tsubouchi T."/>
            <person name="Morono Y."/>
            <person name="Uchiyama I."/>
            <person name="Ito T."/>
            <person name="Fujiyama A."/>
            <person name="Inagaki F."/>
            <person name="Takami H."/>
        </authorList>
    </citation>
    <scope>NUCLEOTIDE SEQUENCE</scope>
    <source>
        <strain evidence="1">Expedition CK06-06</strain>
    </source>
</reference>
<sequence length="58" mass="6812">PLTEFAIYREIKQGPFQQSDNILAKWNYSRILKDLVKENIDCFNPKCDSPCRLNKVLP</sequence>
<dbReference type="AlphaFoldDB" id="X0V6A8"/>
<organism evidence="1">
    <name type="scientific">marine sediment metagenome</name>
    <dbReference type="NCBI Taxonomy" id="412755"/>
    <lineage>
        <taxon>unclassified sequences</taxon>
        <taxon>metagenomes</taxon>
        <taxon>ecological metagenomes</taxon>
    </lineage>
</organism>
<evidence type="ECO:0000313" key="1">
    <source>
        <dbReference type="EMBL" id="GAF96180.1"/>
    </source>
</evidence>
<name>X0V6A8_9ZZZZ</name>
<feature type="non-terminal residue" evidence="1">
    <location>
        <position position="1"/>
    </location>
</feature>
<accession>X0V6A8</accession>